<sequence>HDYAHFIISGEHPTLCRFCFAGTDFNQLFAPDINGLNPLPVTCPAALHLILFKCNILLFIT</sequence>
<dbReference type="RefSeq" id="WP_347787925.1">
    <property type="nucleotide sequence ID" value="NZ_JBDQQU010000119.1"/>
</dbReference>
<comment type="caution">
    <text evidence="1">The sequence shown here is derived from an EMBL/GenBank/DDBJ whole genome shotgun (WGS) entry which is preliminary data.</text>
</comment>
<proteinExistence type="predicted"/>
<feature type="non-terminal residue" evidence="1">
    <location>
        <position position="1"/>
    </location>
</feature>
<accession>A0ABV0H945</accession>
<name>A0ABV0H945_9NEIS</name>
<keyword evidence="2" id="KW-1185">Reference proteome</keyword>
<reference evidence="1 2" key="1">
    <citation type="submission" date="2024-05" db="EMBL/GenBank/DDBJ databases">
        <authorList>
            <person name="De Oliveira J.P."/>
            <person name="Noriler S.A."/>
            <person name="De Oliveira A.G."/>
            <person name="Sipoli D.S."/>
        </authorList>
    </citation>
    <scope>NUCLEOTIDE SEQUENCE [LARGE SCALE GENOMIC DNA]</scope>
    <source>
        <strain evidence="1 2">LABIM186</strain>
    </source>
</reference>
<organism evidence="1 2">
    <name type="scientific">Chromobacterium piscinae</name>
    <dbReference type="NCBI Taxonomy" id="686831"/>
    <lineage>
        <taxon>Bacteria</taxon>
        <taxon>Pseudomonadati</taxon>
        <taxon>Pseudomonadota</taxon>
        <taxon>Betaproteobacteria</taxon>
        <taxon>Neisseriales</taxon>
        <taxon>Chromobacteriaceae</taxon>
        <taxon>Chromobacterium</taxon>
    </lineage>
</organism>
<protein>
    <submittedName>
        <fullName evidence="1">Uncharacterized protein</fullName>
    </submittedName>
</protein>
<evidence type="ECO:0000313" key="1">
    <source>
        <dbReference type="EMBL" id="MEO3956628.1"/>
    </source>
</evidence>
<evidence type="ECO:0000313" key="2">
    <source>
        <dbReference type="Proteomes" id="UP001438292"/>
    </source>
</evidence>
<dbReference type="EMBL" id="JBDQQU010000119">
    <property type="protein sequence ID" value="MEO3956628.1"/>
    <property type="molecule type" value="Genomic_DNA"/>
</dbReference>
<dbReference type="Proteomes" id="UP001438292">
    <property type="component" value="Unassembled WGS sequence"/>
</dbReference>
<gene>
    <name evidence="1" type="ORF">ABH309_19490</name>
</gene>